<reference evidence="2" key="2">
    <citation type="journal article" date="2017" name="Plant Physiol. Biochem.">
        <title>Differential oxidative and antioxidative response of duckweed Lemna minor toward plant growth promoting/inhibiting bacteria.</title>
        <authorList>
            <person name="Ishizawa H."/>
            <person name="Kuroda M."/>
            <person name="Morikawa M."/>
            <person name="Ike M."/>
        </authorList>
    </citation>
    <scope>NUCLEOTIDE SEQUENCE [LARGE SCALE GENOMIC DNA]</scope>
    <source>
        <strain evidence="2">M6</strain>
    </source>
</reference>
<keyword evidence="1" id="KW-0808">Transferase</keyword>
<evidence type="ECO:0000313" key="1">
    <source>
        <dbReference type="EMBL" id="BBF81368.1"/>
    </source>
</evidence>
<dbReference type="GO" id="GO:0016740">
    <property type="term" value="F:transferase activity"/>
    <property type="evidence" value="ECO:0007669"/>
    <property type="project" value="UniProtKB-KW"/>
</dbReference>
<protein>
    <submittedName>
        <fullName evidence="1">Putative N-acetylgalactosaminyl-diphosphoundecaprenol glucuronosyltransferase</fullName>
    </submittedName>
</protein>
<proteinExistence type="predicted"/>
<dbReference type="GO" id="GO:0000271">
    <property type="term" value="P:polysaccharide biosynthetic process"/>
    <property type="evidence" value="ECO:0007669"/>
    <property type="project" value="InterPro"/>
</dbReference>
<accession>A0A3G9GAB3</accession>
<dbReference type="RefSeq" id="WP_126422409.1">
    <property type="nucleotide sequence ID" value="NZ_AP018827.1"/>
</dbReference>
<reference evidence="2" key="1">
    <citation type="journal article" date="2017" name="Biotechnol. Biofuels">
        <title>Evaluation of environmental bacterial communities as a factor affecting the growth of duckweed Lemna minor.</title>
        <authorList>
            <person name="Ishizawa H."/>
            <person name="Kuroda M."/>
            <person name="Morikawa M."/>
            <person name="Ike M."/>
        </authorList>
    </citation>
    <scope>NUCLEOTIDE SEQUENCE [LARGE SCALE GENOMIC DNA]</scope>
    <source>
        <strain evidence="2">M6</strain>
    </source>
</reference>
<name>A0A3G9GAB3_9CAUL</name>
<evidence type="ECO:0000313" key="2">
    <source>
        <dbReference type="Proteomes" id="UP000278756"/>
    </source>
</evidence>
<dbReference type="Pfam" id="PF05159">
    <property type="entry name" value="Capsule_synth"/>
    <property type="match status" value="1"/>
</dbReference>
<organism evidence="1 2">
    <name type="scientific">Asticcacaulis excentricus</name>
    <dbReference type="NCBI Taxonomy" id="78587"/>
    <lineage>
        <taxon>Bacteria</taxon>
        <taxon>Pseudomonadati</taxon>
        <taxon>Pseudomonadota</taxon>
        <taxon>Alphaproteobacteria</taxon>
        <taxon>Caulobacterales</taxon>
        <taxon>Caulobacteraceae</taxon>
        <taxon>Asticcacaulis</taxon>
    </lineage>
</organism>
<dbReference type="AlphaFoldDB" id="A0A3G9GAB3"/>
<dbReference type="InterPro" id="IPR043148">
    <property type="entry name" value="TagF_C"/>
</dbReference>
<dbReference type="GO" id="GO:0015774">
    <property type="term" value="P:polysaccharide transport"/>
    <property type="evidence" value="ECO:0007669"/>
    <property type="project" value="InterPro"/>
</dbReference>
<dbReference type="Gene3D" id="3.40.50.12580">
    <property type="match status" value="1"/>
</dbReference>
<gene>
    <name evidence="1" type="ORF">EM6_1966</name>
</gene>
<dbReference type="Proteomes" id="UP000278756">
    <property type="component" value="Chromosome 1"/>
</dbReference>
<dbReference type="OrthoDB" id="9816424at2"/>
<dbReference type="InterPro" id="IPR007833">
    <property type="entry name" value="Capsule_polysaccharide_synth"/>
</dbReference>
<sequence length="566" mass="63618">MKRVALVIDPYSTRGVASFLSLVGLFYVDLAKALEREKCEVFIIGTYPALNDLRARRSDFNRYLSGSPSTWETFIDTLSDWDNEAIERWRRVTSGAADWTQTYKNWFTDIKLFEYDFDCAIYWGNNASLINALTECGVQTLALELGPMRSPFPEVVVYSLNASPATSGAFARSADDLRNDLSSPASDTYTLQQSLEQSMRKDLFFENVEGMWNQKIADLLASQNCSRRILYVAQLWDDTNAAQWASKESEILTRLVELTRLAGAQLIVKPHPSTSAVYANEVHWEETRAIWNDAAHVIELDIDFPCELNPYLLASVQGVVGGNSSVLFEALLFDKPVHNFGGVYYAPSDGFLSLEEVVTGKFDEAAYTQKVQVAREWCLWNATVPKSAVVSGELARQMLRLNDTISIGGSAKPWFHATNSDAPTSRIPTYKSGVFSGQEVTEQGTIYLRLSDGRSFKIVSDHIVGVLDRSDQDDNGIVIGGWAYQKRNHCPSPFFIVNLSAGRYFVAESLVQRLDIAKAFHSERLRYCGFQFRLSSKDIDYTLIGHNVFAYVGNGQIQRLYNEVIY</sequence>
<dbReference type="EMBL" id="AP018827">
    <property type="protein sequence ID" value="BBF81368.1"/>
    <property type="molecule type" value="Genomic_DNA"/>
</dbReference>